<accession>B7JZ84</accession>
<dbReference type="Pfam" id="PF00395">
    <property type="entry name" value="SLH"/>
    <property type="match status" value="2"/>
</dbReference>
<reference evidence="3" key="1">
    <citation type="journal article" date="2011" name="MBio">
        <title>Novel metabolic attributes of the genus Cyanothece, comprising a group of unicellular nitrogen-fixing Cyanobacteria.</title>
        <authorList>
            <person name="Bandyopadhyay A."/>
            <person name="Elvitigala T."/>
            <person name="Welsh E."/>
            <person name="Stockel J."/>
            <person name="Liberton M."/>
            <person name="Min H."/>
            <person name="Sherman L.A."/>
            <person name="Pakrasi H.B."/>
        </authorList>
    </citation>
    <scope>NUCLEOTIDE SEQUENCE [LARGE SCALE GENOMIC DNA]</scope>
    <source>
        <strain evidence="3">PCC 8801</strain>
    </source>
</reference>
<organism evidence="2 3">
    <name type="scientific">Rippkaea orientalis (strain PCC 8801 / RF-1)</name>
    <name type="common">Cyanothece sp. (strain PCC 8801)</name>
    <dbReference type="NCBI Taxonomy" id="41431"/>
    <lineage>
        <taxon>Bacteria</taxon>
        <taxon>Bacillati</taxon>
        <taxon>Cyanobacteriota</taxon>
        <taxon>Cyanophyceae</taxon>
        <taxon>Oscillatoriophycideae</taxon>
        <taxon>Chroococcales</taxon>
        <taxon>Aphanothecaceae</taxon>
        <taxon>Rippkaea</taxon>
        <taxon>Rippkaea orientalis</taxon>
    </lineage>
</organism>
<dbReference type="PANTHER" id="PTHR33740">
    <property type="entry name" value="GPI-ANCHORED ADHESIN-LIKE PROTEIN"/>
    <property type="match status" value="1"/>
</dbReference>
<feature type="domain" description="SLH" evidence="1">
    <location>
        <begin position="119"/>
        <end position="182"/>
    </location>
</feature>
<keyword evidence="3" id="KW-1185">Reference proteome</keyword>
<dbReference type="EMBL" id="CP001287">
    <property type="protein sequence ID" value="ACK67295.1"/>
    <property type="molecule type" value="Genomic_DNA"/>
</dbReference>
<dbReference type="KEGG" id="cyp:PCC8801_3325"/>
<gene>
    <name evidence="2" type="ordered locus">PCC8801_3325</name>
</gene>
<dbReference type="InterPro" id="IPR001119">
    <property type="entry name" value="SLH_dom"/>
</dbReference>
<evidence type="ECO:0000313" key="2">
    <source>
        <dbReference type="EMBL" id="ACK67295.1"/>
    </source>
</evidence>
<dbReference type="PROSITE" id="PS51272">
    <property type="entry name" value="SLH"/>
    <property type="match status" value="2"/>
</dbReference>
<feature type="domain" description="SLH" evidence="1">
    <location>
        <begin position="53"/>
        <end position="115"/>
    </location>
</feature>
<dbReference type="HOGENOM" id="CLU_085348_0_0_3"/>
<protein>
    <submittedName>
        <fullName evidence="2">S-layer domain protein</fullName>
    </submittedName>
</protein>
<evidence type="ECO:0000259" key="1">
    <source>
        <dbReference type="PROSITE" id="PS51272"/>
    </source>
</evidence>
<dbReference type="OrthoDB" id="9759810at2"/>
<sequence>MKRQVNCSQTFFSVSLIAISINSTFLSSIVSENPYFKQNFSHISVSDDTQLLLAFSGFTDISGIRGSTQIQQLARLGVIETNSNTFRPSQSITRGQFVAWLIKAYNQLHRTPILLTSMAVSAFPDVSPSHPYFRYIQSAHEAGFLVGFEDGTFRPDIPLTREQMIALKSPLDSKGSSRRDADSLRQFVTKTMGFTDAEEMGDQYLQYIAFDLGNAAGGKNFQRVYGNTRIYAPKRPVTREEAAILVSEFRKGKNITEVLEGR</sequence>
<dbReference type="Proteomes" id="UP000008204">
    <property type="component" value="Chromosome"/>
</dbReference>
<name>B7JZ84_RIPO1</name>
<dbReference type="AlphaFoldDB" id="B7JZ84"/>
<proteinExistence type="predicted"/>
<dbReference type="PANTHER" id="PTHR33740:SF3">
    <property type="entry name" value="GPI-ANCHORED ADHESIN-LIKE PROTEIN"/>
    <property type="match status" value="1"/>
</dbReference>
<dbReference type="eggNOG" id="COG2755">
    <property type="taxonomic scope" value="Bacteria"/>
</dbReference>
<dbReference type="STRING" id="41431.PCC8801_3325"/>
<evidence type="ECO:0000313" key="3">
    <source>
        <dbReference type="Proteomes" id="UP000008204"/>
    </source>
</evidence>